<dbReference type="PATRIC" id="fig|1209989.3.peg.2981"/>
<feature type="transmembrane region" description="Helical" evidence="3">
    <location>
        <begin position="255"/>
        <end position="276"/>
    </location>
</feature>
<feature type="coiled-coil region" evidence="2">
    <location>
        <begin position="461"/>
        <end position="528"/>
    </location>
</feature>
<gene>
    <name evidence="5" type="ordered locus">TEPIRE1_2593</name>
</gene>
<evidence type="ECO:0000313" key="5">
    <source>
        <dbReference type="EMBL" id="CCP27461.1"/>
    </source>
</evidence>
<dbReference type="eggNOG" id="COG1196">
    <property type="taxonomic scope" value="Bacteria"/>
</dbReference>
<evidence type="ECO:0000259" key="4">
    <source>
        <dbReference type="Pfam" id="PF10145"/>
    </source>
</evidence>
<dbReference type="Pfam" id="PF10145">
    <property type="entry name" value="PhageMin_Tail"/>
    <property type="match status" value="1"/>
</dbReference>
<name>F4LTB3_TEPAE</name>
<dbReference type="eggNOG" id="COG5283">
    <property type="taxonomic scope" value="Bacteria"/>
</dbReference>
<evidence type="ECO:0000256" key="1">
    <source>
        <dbReference type="ARBA" id="ARBA00022612"/>
    </source>
</evidence>
<dbReference type="AlphaFoldDB" id="F4LTB3"/>
<feature type="transmembrane region" description="Helical" evidence="3">
    <location>
        <begin position="195"/>
        <end position="220"/>
    </location>
</feature>
<dbReference type="PANTHER" id="PTHR37813">
    <property type="entry name" value="FELS-2 PROPHAGE PROTEIN"/>
    <property type="match status" value="1"/>
</dbReference>
<dbReference type="HOGENOM" id="CLU_008048_0_0_9"/>
<feature type="domain" description="Phage tail tape measure protein" evidence="4">
    <location>
        <begin position="21"/>
        <end position="95"/>
    </location>
</feature>
<evidence type="ECO:0000256" key="2">
    <source>
        <dbReference type="SAM" id="Coils"/>
    </source>
</evidence>
<dbReference type="STRING" id="1209989.TepRe1_2411"/>
<keyword evidence="3" id="KW-0812">Transmembrane</keyword>
<keyword evidence="2" id="KW-0175">Coiled coil</keyword>
<dbReference type="PANTHER" id="PTHR37813:SF1">
    <property type="entry name" value="FELS-2 PROPHAGE PROTEIN"/>
    <property type="match status" value="1"/>
</dbReference>
<dbReference type="Proteomes" id="UP000010802">
    <property type="component" value="Chromosome"/>
</dbReference>
<dbReference type="KEGG" id="tae:TepiRe1_2593"/>
<organism evidence="5 6">
    <name type="scientific">Tepidanaerobacter acetatoxydans (strain DSM 21804 / JCM 16047 / Re1)</name>
    <dbReference type="NCBI Taxonomy" id="1209989"/>
    <lineage>
        <taxon>Bacteria</taxon>
        <taxon>Bacillati</taxon>
        <taxon>Bacillota</taxon>
        <taxon>Clostridia</taxon>
        <taxon>Thermosediminibacterales</taxon>
        <taxon>Tepidanaerobacteraceae</taxon>
        <taxon>Tepidanaerobacter</taxon>
    </lineage>
</organism>
<dbReference type="EMBL" id="HF563609">
    <property type="protein sequence ID" value="CCP27461.1"/>
    <property type="molecule type" value="Genomic_DNA"/>
</dbReference>
<accession>F4LTB3</accession>
<keyword evidence="3" id="KW-0472">Membrane</keyword>
<keyword evidence="6" id="KW-1185">Reference proteome</keyword>
<keyword evidence="3" id="KW-1133">Transmembrane helix</keyword>
<sequence>MTSRHAGKLPEVRIKSLTITQLIKSSQAGTSLKTAIANLANPTDKMKTAMNELGISITDANGEMLPFKDVLDELRSKFAGLSEEQQAQYAATIFGKEAMAGMLAIINASDEDYAKLTEATRNYTGTAKEMADVMIDNLQGSIVILKSGLEGLAIQIFDILVPHLNKLVEKLQQLVDWLANLSPATQETIVKIGMLAAAIGPLLLIFGKLVGGIGSVIGVLSSVSGAIAVATTGAAAATPAIGALATAFTVLTGPVGIAVAAIGGVTAAGVALYRHLSQESIPEIKLFGNETSKATQEAVTGFLQLNDEATLALNQLSWSGQKVTKDMAQKIAGNFSQMASDVQAGLDKHHQESLSKMQGFVTSSTALSKKEQEEILNNMQQGYESRKQTIVEGEARIKEILDTASGEKRALTKAEQEEINAIQRTMVETGIKVLSENEIEAKAIMERMRAQAGEITALQAAEVVKNSIEQKDKTIKAAEEQYNEVVKEIIRQRDEAGIISKDQADRLIKEAARQKDESIARAEEMHQRVVEEAKMQAKEHVNQVDWETGEIKSKWQVMKDDITTKAKEIKEDVIKKWEDIKIATSEKWENIKTSLANNWQSMKEDTLLKVKEIKEDVTRRWEELQISTRDKWASIKSSVADSIDGIKSKISEGIEKIKEWNATTVKEKVFSIVEKITRVIRTVTSGGSAASNFSGTSFFPGGLTMVGELGPELVKLPRGSKIYNDHETKEILGGNKGITQNITINSPTPLTPAETARQIKNASRQLALEW</sequence>
<keyword evidence="1" id="KW-1188">Viral release from host cell</keyword>
<dbReference type="RefSeq" id="WP_013779432.1">
    <property type="nucleotide sequence ID" value="NC_015519.1"/>
</dbReference>
<evidence type="ECO:0000313" key="6">
    <source>
        <dbReference type="Proteomes" id="UP000010802"/>
    </source>
</evidence>
<proteinExistence type="predicted"/>
<evidence type="ECO:0000256" key="3">
    <source>
        <dbReference type="SAM" id="Phobius"/>
    </source>
</evidence>
<dbReference type="OrthoDB" id="9780715at2"/>
<protein>
    <recommendedName>
        <fullName evidence="4">Phage tail tape measure protein domain-containing protein</fullName>
    </recommendedName>
</protein>
<feature type="transmembrane region" description="Helical" evidence="3">
    <location>
        <begin position="226"/>
        <end position="248"/>
    </location>
</feature>
<reference evidence="6" key="1">
    <citation type="journal article" date="2013" name="Genome Announc.">
        <title>First genome sequence of a syntrophic acetate-oxidizing bacterium, Tepidanaerobacter acetatoxydans strain Re1.</title>
        <authorList>
            <person name="Manzoor S."/>
            <person name="Bongcam-Rudloff E."/>
            <person name="Schnurer A."/>
            <person name="Muller B."/>
        </authorList>
    </citation>
    <scope>NUCLEOTIDE SEQUENCE [LARGE SCALE GENOMIC DNA]</scope>
    <source>
        <strain evidence="6">Re1</strain>
    </source>
</reference>
<accession>L0S2S2</accession>
<dbReference type="Gene3D" id="1.20.120.20">
    <property type="entry name" value="Apolipoprotein"/>
    <property type="match status" value="1"/>
</dbReference>
<dbReference type="NCBIfam" id="TIGR01760">
    <property type="entry name" value="tape_meas_TP901"/>
    <property type="match status" value="1"/>
</dbReference>
<dbReference type="KEGG" id="tep:TepRe1_2411"/>
<dbReference type="InterPro" id="IPR010090">
    <property type="entry name" value="Phage_tape_meas"/>
</dbReference>